<evidence type="ECO:0000259" key="20">
    <source>
        <dbReference type="PROSITE" id="PS50011"/>
    </source>
</evidence>
<evidence type="ECO:0000256" key="2">
    <source>
        <dbReference type="ARBA" id="ARBA00004496"/>
    </source>
</evidence>
<dbReference type="PANTHER" id="PTHR22988:SF76">
    <property type="entry name" value="CHROMOSOME UNDETERMINED SCAFFOLD_135, WHOLE GENOME SHOTGUN SEQUENCE"/>
    <property type="match status" value="1"/>
</dbReference>
<evidence type="ECO:0000256" key="4">
    <source>
        <dbReference type="ARBA" id="ARBA00012513"/>
    </source>
</evidence>
<evidence type="ECO:0000256" key="18">
    <source>
        <dbReference type="ARBA" id="ARBA00077476"/>
    </source>
</evidence>
<reference evidence="23" key="1">
    <citation type="submission" date="2012-08" db="EMBL/GenBank/DDBJ databases">
        <title>The Genome Sequence of Wuchereria bancrofti.</title>
        <authorList>
            <person name="Nutman T.B."/>
            <person name="Fink D.L."/>
            <person name="Russ C."/>
            <person name="Young S."/>
            <person name="Zeng Q."/>
            <person name="Koehrsen M."/>
            <person name="Alvarado L."/>
            <person name="Berlin A."/>
            <person name="Chapman S.B."/>
            <person name="Chen Z."/>
            <person name="Freedman E."/>
            <person name="Gellesch M."/>
            <person name="Goldberg J."/>
            <person name="Griggs A."/>
            <person name="Gujja S."/>
            <person name="Heilman E.R."/>
            <person name="Heiman D."/>
            <person name="Hepburn T."/>
            <person name="Howarth C."/>
            <person name="Jen D."/>
            <person name="Larson L."/>
            <person name="Lewis B."/>
            <person name="Mehta T."/>
            <person name="Park D."/>
            <person name="Pearson M."/>
            <person name="Roberts A."/>
            <person name="Saif S."/>
            <person name="Shea T."/>
            <person name="Shenoy N."/>
            <person name="Sisk P."/>
            <person name="Stolte C."/>
            <person name="Sykes S."/>
            <person name="Walk T."/>
            <person name="White J."/>
            <person name="Yandava C."/>
            <person name="Haas B."/>
            <person name="Henn M.R."/>
            <person name="Nusbaum C."/>
            <person name="Birren B."/>
        </authorList>
    </citation>
    <scope>NUCLEOTIDE SEQUENCE [LARGE SCALE GENOMIC DNA]</scope>
    <source>
        <strain evidence="23">NA</strain>
    </source>
</reference>
<evidence type="ECO:0000256" key="14">
    <source>
        <dbReference type="ARBA" id="ARBA00048679"/>
    </source>
</evidence>
<evidence type="ECO:0000256" key="11">
    <source>
        <dbReference type="ARBA" id="ARBA00022840"/>
    </source>
</evidence>
<evidence type="ECO:0000259" key="21">
    <source>
        <dbReference type="PROSITE" id="PS51285"/>
    </source>
</evidence>
<feature type="domain" description="Protein kinase" evidence="20">
    <location>
        <begin position="1"/>
        <end position="238"/>
    </location>
</feature>
<dbReference type="InterPro" id="IPR000719">
    <property type="entry name" value="Prot_kinase_dom"/>
</dbReference>
<dbReference type="InterPro" id="IPR008271">
    <property type="entry name" value="Ser/Thr_kinase_AS"/>
</dbReference>
<keyword evidence="8" id="KW-0808">Transferase</keyword>
<evidence type="ECO:0000256" key="9">
    <source>
        <dbReference type="ARBA" id="ARBA00022741"/>
    </source>
</evidence>
<dbReference type="PROSITE" id="PS51285">
    <property type="entry name" value="AGC_KINASE_CTER"/>
    <property type="match status" value="1"/>
</dbReference>
<evidence type="ECO:0000256" key="10">
    <source>
        <dbReference type="ARBA" id="ARBA00022777"/>
    </source>
</evidence>
<evidence type="ECO:0000256" key="19">
    <source>
        <dbReference type="ARBA" id="ARBA00079343"/>
    </source>
</evidence>
<evidence type="ECO:0000256" key="3">
    <source>
        <dbReference type="ARBA" id="ARBA00009903"/>
    </source>
</evidence>
<dbReference type="Pfam" id="PF00433">
    <property type="entry name" value="Pkinase_C"/>
    <property type="match status" value="1"/>
</dbReference>
<dbReference type="GO" id="GO:0005737">
    <property type="term" value="C:cytoplasm"/>
    <property type="evidence" value="ECO:0007669"/>
    <property type="project" value="UniProtKB-SubCell"/>
</dbReference>
<dbReference type="SMART" id="SM00220">
    <property type="entry name" value="S_TKc"/>
    <property type="match status" value="1"/>
</dbReference>
<keyword evidence="7" id="KW-0597">Phosphoprotein</keyword>
<accession>J9B8K9</accession>
<dbReference type="GO" id="GO:0106310">
    <property type="term" value="F:protein serine kinase activity"/>
    <property type="evidence" value="ECO:0007669"/>
    <property type="project" value="RHEA"/>
</dbReference>
<dbReference type="EC" id="2.7.11.1" evidence="4"/>
<keyword evidence="10 22" id="KW-0418">Kinase</keyword>
<dbReference type="GO" id="GO:0004674">
    <property type="term" value="F:protein serine/threonine kinase activity"/>
    <property type="evidence" value="ECO:0007669"/>
    <property type="project" value="UniProtKB-KW"/>
</dbReference>
<keyword evidence="6" id="KW-0723">Serine/threonine-protein kinase</keyword>
<evidence type="ECO:0000256" key="12">
    <source>
        <dbReference type="ARBA" id="ARBA00023242"/>
    </source>
</evidence>
<dbReference type="PROSITE" id="PS00108">
    <property type="entry name" value="PROTEIN_KINASE_ST"/>
    <property type="match status" value="1"/>
</dbReference>
<dbReference type="InterPro" id="IPR011009">
    <property type="entry name" value="Kinase-like_dom_sf"/>
</dbReference>
<name>J9B8K9_WUCBA</name>
<dbReference type="AlphaFoldDB" id="J9B8K9"/>
<evidence type="ECO:0000256" key="5">
    <source>
        <dbReference type="ARBA" id="ARBA00022490"/>
    </source>
</evidence>
<dbReference type="FunFam" id="1.10.510.10:FF:000086">
    <property type="entry name" value="Non-specific serine/threonine protein kinase"/>
    <property type="match status" value="1"/>
</dbReference>
<evidence type="ECO:0000256" key="6">
    <source>
        <dbReference type="ARBA" id="ARBA00022527"/>
    </source>
</evidence>
<sequence length="290" mass="33322">MYFSFQDPLNLYLVMEFLPGGDMMTLLIKKDTLSEDATKFYIAEAALAIQAIHNLNFIHRDIKPDNLLLDSKLTTTFQGHIKLSDFGLCTGLKKAHRTEYYRNWPSQLPKDFVTKPLGSKRKAETWKRNRRAIAYSTVGTPDYIAPEIFQPNGYTKACDWWSLGVIMYEMLIGYPPFCSETPQETYRKVINWKQTLLFPPEMPISIDAKTTIKKFCSEPEHRLGHSDGVEELKTCQFFRGIDWNNIRKCPAPIRVDVKSIDDTSNFDEFPDADLRIRLAASGNDSLAMEV</sequence>
<dbReference type="Proteomes" id="UP000004810">
    <property type="component" value="Unassembled WGS sequence"/>
</dbReference>
<comment type="subcellular location">
    <subcellularLocation>
        <location evidence="2">Cytoplasm</location>
    </subcellularLocation>
    <subcellularLocation>
        <location evidence="1">Nucleus</location>
    </subcellularLocation>
</comment>
<gene>
    <name evidence="22" type="ORF">WUBG_05678</name>
</gene>
<proteinExistence type="inferred from homology"/>
<dbReference type="InterPro" id="IPR050839">
    <property type="entry name" value="Rho-assoc_Ser/Thr_Kinase"/>
</dbReference>
<dbReference type="Gene3D" id="3.30.200.20">
    <property type="entry name" value="Phosphorylase Kinase, domain 1"/>
    <property type="match status" value="1"/>
</dbReference>
<keyword evidence="12" id="KW-0539">Nucleus</keyword>
<comment type="subunit">
    <text evidence="15">Interacts with, and is activated by, Mob1.</text>
</comment>
<evidence type="ECO:0000256" key="1">
    <source>
        <dbReference type="ARBA" id="ARBA00004123"/>
    </source>
</evidence>
<evidence type="ECO:0000313" key="22">
    <source>
        <dbReference type="EMBL" id="EJW83410.1"/>
    </source>
</evidence>
<evidence type="ECO:0000256" key="8">
    <source>
        <dbReference type="ARBA" id="ARBA00022679"/>
    </source>
</evidence>
<comment type="similarity">
    <text evidence="3">Belongs to the protein kinase superfamily. AGC Ser/Thr protein kinase family.</text>
</comment>
<dbReference type="Pfam" id="PF00069">
    <property type="entry name" value="Pkinase"/>
    <property type="match status" value="1"/>
</dbReference>
<comment type="catalytic activity">
    <reaction evidence="13">
        <text>L-threonyl-[protein] + ATP = O-phospho-L-threonyl-[protein] + ADP + H(+)</text>
        <dbReference type="Rhea" id="RHEA:46608"/>
        <dbReference type="Rhea" id="RHEA-COMP:11060"/>
        <dbReference type="Rhea" id="RHEA-COMP:11605"/>
        <dbReference type="ChEBI" id="CHEBI:15378"/>
        <dbReference type="ChEBI" id="CHEBI:30013"/>
        <dbReference type="ChEBI" id="CHEBI:30616"/>
        <dbReference type="ChEBI" id="CHEBI:61977"/>
        <dbReference type="ChEBI" id="CHEBI:456216"/>
        <dbReference type="EC" id="2.7.11.1"/>
    </reaction>
</comment>
<protein>
    <recommendedName>
        <fullName evidence="16">Serine/threonine-protein kinase tricornered</fullName>
        <ecNumber evidence="4">2.7.11.1</ecNumber>
    </recommendedName>
    <alternativeName>
        <fullName evidence="18">NDR protein kinase</fullName>
    </alternativeName>
    <alternativeName>
        <fullName evidence="17">Serine/threonine-protein kinase 38-like</fullName>
    </alternativeName>
    <alternativeName>
        <fullName evidence="19">Serine/threonine-protein kinase tricorner</fullName>
    </alternativeName>
</protein>
<comment type="catalytic activity">
    <reaction evidence="14">
        <text>L-seryl-[protein] + ATP = O-phospho-L-seryl-[protein] + ADP + H(+)</text>
        <dbReference type="Rhea" id="RHEA:17989"/>
        <dbReference type="Rhea" id="RHEA-COMP:9863"/>
        <dbReference type="Rhea" id="RHEA-COMP:11604"/>
        <dbReference type="ChEBI" id="CHEBI:15378"/>
        <dbReference type="ChEBI" id="CHEBI:29999"/>
        <dbReference type="ChEBI" id="CHEBI:30616"/>
        <dbReference type="ChEBI" id="CHEBI:83421"/>
        <dbReference type="ChEBI" id="CHEBI:456216"/>
        <dbReference type="EC" id="2.7.11.1"/>
    </reaction>
</comment>
<evidence type="ECO:0000313" key="23">
    <source>
        <dbReference type="Proteomes" id="UP000004810"/>
    </source>
</evidence>
<dbReference type="EMBL" id="ADBV01002229">
    <property type="protein sequence ID" value="EJW83410.1"/>
    <property type="molecule type" value="Genomic_DNA"/>
</dbReference>
<dbReference type="FunFam" id="3.30.200.20:FF:000344">
    <property type="entry name" value="Serine/threonine-protein kinase WARTS homolog"/>
    <property type="match status" value="1"/>
</dbReference>
<dbReference type="SUPFAM" id="SSF56112">
    <property type="entry name" value="Protein kinase-like (PK-like)"/>
    <property type="match status" value="1"/>
</dbReference>
<dbReference type="PROSITE" id="PS50011">
    <property type="entry name" value="PROTEIN_KINASE_DOM"/>
    <property type="match status" value="1"/>
</dbReference>
<dbReference type="PANTHER" id="PTHR22988">
    <property type="entry name" value="MYOTONIC DYSTROPHY S/T KINASE-RELATED"/>
    <property type="match status" value="1"/>
</dbReference>
<comment type="caution">
    <text evidence="22">The sequence shown here is derived from an EMBL/GenBank/DDBJ whole genome shotgun (WGS) entry which is preliminary data.</text>
</comment>
<dbReference type="GO" id="GO:0005634">
    <property type="term" value="C:nucleus"/>
    <property type="evidence" value="ECO:0007669"/>
    <property type="project" value="UniProtKB-SubCell"/>
</dbReference>
<evidence type="ECO:0000256" key="13">
    <source>
        <dbReference type="ARBA" id="ARBA00047899"/>
    </source>
</evidence>
<dbReference type="GO" id="GO:0005524">
    <property type="term" value="F:ATP binding"/>
    <property type="evidence" value="ECO:0007669"/>
    <property type="project" value="UniProtKB-KW"/>
</dbReference>
<keyword evidence="5" id="KW-0963">Cytoplasm</keyword>
<dbReference type="InterPro" id="IPR000961">
    <property type="entry name" value="AGC-kinase_C"/>
</dbReference>
<keyword evidence="9" id="KW-0547">Nucleotide-binding</keyword>
<feature type="domain" description="AGC-kinase C-terminal" evidence="21">
    <location>
        <begin position="239"/>
        <end position="290"/>
    </location>
</feature>
<dbReference type="FunFam" id="1.10.510.10:FF:000057">
    <property type="entry name" value="Non-specific serine/threonine protein kinase"/>
    <property type="match status" value="1"/>
</dbReference>
<evidence type="ECO:0000256" key="15">
    <source>
        <dbReference type="ARBA" id="ARBA00066257"/>
    </source>
</evidence>
<keyword evidence="11" id="KW-0067">ATP-binding</keyword>
<evidence type="ECO:0000256" key="16">
    <source>
        <dbReference type="ARBA" id="ARBA00070844"/>
    </source>
</evidence>
<evidence type="ECO:0000256" key="17">
    <source>
        <dbReference type="ARBA" id="ARBA00076427"/>
    </source>
</evidence>
<dbReference type="Gene3D" id="1.10.510.10">
    <property type="entry name" value="Transferase(Phosphotransferase) domain 1"/>
    <property type="match status" value="1"/>
</dbReference>
<dbReference type="InterPro" id="IPR017892">
    <property type="entry name" value="Pkinase_C"/>
</dbReference>
<evidence type="ECO:0000256" key="7">
    <source>
        <dbReference type="ARBA" id="ARBA00022553"/>
    </source>
</evidence>
<organism evidence="22 23">
    <name type="scientific">Wuchereria bancrofti</name>
    <dbReference type="NCBI Taxonomy" id="6293"/>
    <lineage>
        <taxon>Eukaryota</taxon>
        <taxon>Metazoa</taxon>
        <taxon>Ecdysozoa</taxon>
        <taxon>Nematoda</taxon>
        <taxon>Chromadorea</taxon>
        <taxon>Rhabditida</taxon>
        <taxon>Spirurina</taxon>
        <taxon>Spiruromorpha</taxon>
        <taxon>Filarioidea</taxon>
        <taxon>Onchocercidae</taxon>
        <taxon>Wuchereria</taxon>
    </lineage>
</organism>